<dbReference type="InterPro" id="IPR049249">
    <property type="entry name" value="DUF6882"/>
</dbReference>
<dbReference type="Proteomes" id="UP001596353">
    <property type="component" value="Unassembled WGS sequence"/>
</dbReference>
<proteinExistence type="predicted"/>
<comment type="caution">
    <text evidence="1">The sequence shown here is derived from an EMBL/GenBank/DDBJ whole genome shotgun (WGS) entry which is preliminary data.</text>
</comment>
<evidence type="ECO:0000313" key="2">
    <source>
        <dbReference type="Proteomes" id="UP001596353"/>
    </source>
</evidence>
<dbReference type="Pfam" id="PF21813">
    <property type="entry name" value="DUF6882"/>
    <property type="match status" value="1"/>
</dbReference>
<evidence type="ECO:0000313" key="1">
    <source>
        <dbReference type="EMBL" id="MFC6758640.1"/>
    </source>
</evidence>
<dbReference type="EMBL" id="JBHSWG010000001">
    <property type="protein sequence ID" value="MFC6758640.1"/>
    <property type="molecule type" value="Genomic_DNA"/>
</dbReference>
<accession>A0ABW2AYY9</accession>
<gene>
    <name evidence="1" type="ORF">ACFQFQ_02600</name>
</gene>
<keyword evidence="2" id="KW-1185">Reference proteome</keyword>
<organism evidence="1 2">
    <name type="scientific">Sulfitobacter porphyrae</name>
    <dbReference type="NCBI Taxonomy" id="1246864"/>
    <lineage>
        <taxon>Bacteria</taxon>
        <taxon>Pseudomonadati</taxon>
        <taxon>Pseudomonadota</taxon>
        <taxon>Alphaproteobacteria</taxon>
        <taxon>Rhodobacterales</taxon>
        <taxon>Roseobacteraceae</taxon>
        <taxon>Sulfitobacter</taxon>
    </lineage>
</organism>
<reference evidence="2" key="1">
    <citation type="journal article" date="2019" name="Int. J. Syst. Evol. Microbiol.">
        <title>The Global Catalogue of Microorganisms (GCM) 10K type strain sequencing project: providing services to taxonomists for standard genome sequencing and annotation.</title>
        <authorList>
            <consortium name="The Broad Institute Genomics Platform"/>
            <consortium name="The Broad Institute Genome Sequencing Center for Infectious Disease"/>
            <person name="Wu L."/>
            <person name="Ma J."/>
        </authorList>
    </citation>
    <scope>NUCLEOTIDE SEQUENCE [LARGE SCALE GENOMIC DNA]</scope>
    <source>
        <strain evidence="2">CCUG 66188</strain>
    </source>
</reference>
<sequence>MIWPFRKAQNGRSAFSCEIECPDCGAPHSYEDEGFGALVQRSCIKQDACMVQLAAKFGIGNGVGNWQYDEDVGLLEFHFPDGKVCETPLETIGSWFEPRNEFLWSWGNEYISENQTAVAQKAKEFGEQRGFRPLTSKLVWLSLDDAWHLAKVAASVSKSKGVYAAPVSETLQMFFAITDPKWRPEH</sequence>
<name>A0ABW2AYY9_9RHOB</name>
<protein>
    <submittedName>
        <fullName evidence="1">DUF6882 domain-containing protein</fullName>
    </submittedName>
</protein>